<accession>A0ABN2TDV0</accession>
<evidence type="ECO:0000313" key="2">
    <source>
        <dbReference type="Proteomes" id="UP001500755"/>
    </source>
</evidence>
<keyword evidence="2" id="KW-1185">Reference proteome</keyword>
<evidence type="ECO:0008006" key="3">
    <source>
        <dbReference type="Google" id="ProtNLM"/>
    </source>
</evidence>
<dbReference type="Proteomes" id="UP001500755">
    <property type="component" value="Unassembled WGS sequence"/>
</dbReference>
<comment type="caution">
    <text evidence="1">The sequence shown here is derived from an EMBL/GenBank/DDBJ whole genome shotgun (WGS) entry which is preliminary data.</text>
</comment>
<name>A0ABN2TDV0_9MICO</name>
<proteinExistence type="predicted"/>
<organism evidence="1 2">
    <name type="scientific">Brevibacterium samyangense</name>
    <dbReference type="NCBI Taxonomy" id="366888"/>
    <lineage>
        <taxon>Bacteria</taxon>
        <taxon>Bacillati</taxon>
        <taxon>Actinomycetota</taxon>
        <taxon>Actinomycetes</taxon>
        <taxon>Micrococcales</taxon>
        <taxon>Brevibacteriaceae</taxon>
        <taxon>Brevibacterium</taxon>
    </lineage>
</organism>
<dbReference type="EMBL" id="BAAANO010000013">
    <property type="protein sequence ID" value="GAA2006264.1"/>
    <property type="molecule type" value="Genomic_DNA"/>
</dbReference>
<evidence type="ECO:0000313" key="1">
    <source>
        <dbReference type="EMBL" id="GAA2006264.1"/>
    </source>
</evidence>
<reference evidence="1 2" key="1">
    <citation type="journal article" date="2019" name="Int. J. Syst. Evol. Microbiol.">
        <title>The Global Catalogue of Microorganisms (GCM) 10K type strain sequencing project: providing services to taxonomists for standard genome sequencing and annotation.</title>
        <authorList>
            <consortium name="The Broad Institute Genomics Platform"/>
            <consortium name="The Broad Institute Genome Sequencing Center for Infectious Disease"/>
            <person name="Wu L."/>
            <person name="Ma J."/>
        </authorList>
    </citation>
    <scope>NUCLEOTIDE SEQUENCE [LARGE SCALE GENOMIC DNA]</scope>
    <source>
        <strain evidence="1 2">JCM 14546</strain>
    </source>
</reference>
<dbReference type="Gene3D" id="3.40.190.10">
    <property type="entry name" value="Periplasmic binding protein-like II"/>
    <property type="match status" value="1"/>
</dbReference>
<dbReference type="SUPFAM" id="SSF53850">
    <property type="entry name" value="Periplasmic binding protein-like II"/>
    <property type="match status" value="1"/>
</dbReference>
<dbReference type="RefSeq" id="WP_344308472.1">
    <property type="nucleotide sequence ID" value="NZ_BAAANO010000013.1"/>
</dbReference>
<sequence length="134" mass="14630">MPSLTYMYGVFYNAETYGDNLPTTWADFFDTEKFTPVYDAAIVAPDTFSIAKGSKNMDAAYAYINFALGAEQQAGMTEGSGYSGVNVDAKPELDALGNEFDIAQHMEGTIPQNAEYWAENLDALTADWSGYING</sequence>
<protein>
    <recommendedName>
        <fullName evidence="3">Extracellular solute-binding protein</fullName>
    </recommendedName>
</protein>
<gene>
    <name evidence="1" type="ORF">GCM10009755_15330</name>
</gene>